<dbReference type="Proteomes" id="UP000825935">
    <property type="component" value="Chromosome 15"/>
</dbReference>
<evidence type="ECO:0000256" key="1">
    <source>
        <dbReference type="ARBA" id="ARBA00022737"/>
    </source>
</evidence>
<dbReference type="PANTHER" id="PTHR46122:SF5">
    <property type="entry name" value="F-BOX DOMAIN-CONTAINING PROTEIN"/>
    <property type="match status" value="1"/>
</dbReference>
<keyword evidence="3" id="KW-1185">Reference proteome</keyword>
<dbReference type="EMBL" id="CM035420">
    <property type="protein sequence ID" value="KAH7405303.1"/>
    <property type="molecule type" value="Genomic_DNA"/>
</dbReference>
<dbReference type="SUPFAM" id="SSF117281">
    <property type="entry name" value="Kelch motif"/>
    <property type="match status" value="1"/>
</dbReference>
<keyword evidence="1" id="KW-0677">Repeat</keyword>
<evidence type="ECO:0008006" key="4">
    <source>
        <dbReference type="Google" id="ProtNLM"/>
    </source>
</evidence>
<dbReference type="OMA" id="VEHVTNM"/>
<dbReference type="CDD" id="cd22152">
    <property type="entry name" value="F-box_AtAFR-like"/>
    <property type="match status" value="1"/>
</dbReference>
<sequence length="518" mass="58430">MRDGPGCLFPVSGHCLDLLMVRFLLSKPYKVKFVKDEVIKMDKERRRRPRFTKSLPNGTISKKKLDAGAMQIFFEIRGLRLMVQFPLPKALNGIIFEEICKANLKSSLKERRRRTKFRNSVSDGKASKKNLIVDRKQVLVERTDVQEACKGSEETQKAEEVVDKSYIPGLPDAVALLCLAYLPLAAHRSLALVSQRHRELVRESLLMKLRRQHQIDDQWICIYASGNDGWSAFNPRRNMWRSLPHANVDPNFVLADKESLAAGPHLLWLGRETYEFACYKYDLEANSWESGPRMVNPRCLFGSASCGRYAYVAGGFSVGEMQFDVLNSAERYDSLTGTWTLLPPMHTPRHKCSGFFMDGKFYVIGGKTANHEQLTSGEEFDPANNTWRTIENMYSVPLLMPSIEPSPPLVAVAGNELYAIESATNLLKVYEKSSNTWRVLGSVPVRADFCNGWGLAFKALDDHLFVIGGHRYSSHGAEGVAVFSWKPQPGAMFPEWQLVNSGFRGSGSFLFNCAVMSY</sequence>
<evidence type="ECO:0000313" key="3">
    <source>
        <dbReference type="Proteomes" id="UP000825935"/>
    </source>
</evidence>
<dbReference type="SMART" id="SM00612">
    <property type="entry name" value="Kelch"/>
    <property type="match status" value="3"/>
</dbReference>
<reference evidence="2" key="1">
    <citation type="submission" date="2021-08" db="EMBL/GenBank/DDBJ databases">
        <title>WGS assembly of Ceratopteris richardii.</title>
        <authorList>
            <person name="Marchant D.B."/>
            <person name="Chen G."/>
            <person name="Jenkins J."/>
            <person name="Shu S."/>
            <person name="Leebens-Mack J."/>
            <person name="Grimwood J."/>
            <person name="Schmutz J."/>
            <person name="Soltis P."/>
            <person name="Soltis D."/>
            <person name="Chen Z.-H."/>
        </authorList>
    </citation>
    <scope>NUCLEOTIDE SEQUENCE</scope>
    <source>
        <strain evidence="2">Whitten #5841</strain>
        <tissue evidence="2">Leaf</tissue>
    </source>
</reference>
<dbReference type="SUPFAM" id="SSF81383">
    <property type="entry name" value="F-box domain"/>
    <property type="match status" value="1"/>
</dbReference>
<dbReference type="Gene3D" id="2.120.10.80">
    <property type="entry name" value="Kelch-type beta propeller"/>
    <property type="match status" value="1"/>
</dbReference>
<dbReference type="InterPro" id="IPR052439">
    <property type="entry name" value="F-box/Kelch-repeat"/>
</dbReference>
<dbReference type="InterPro" id="IPR006652">
    <property type="entry name" value="Kelch_1"/>
</dbReference>
<dbReference type="InterPro" id="IPR036047">
    <property type="entry name" value="F-box-like_dom_sf"/>
</dbReference>
<evidence type="ECO:0000313" key="2">
    <source>
        <dbReference type="EMBL" id="KAH7405303.1"/>
    </source>
</evidence>
<accession>A0A8T2TAK6</accession>
<dbReference type="AlphaFoldDB" id="A0A8T2TAK6"/>
<dbReference type="InterPro" id="IPR015915">
    <property type="entry name" value="Kelch-typ_b-propeller"/>
</dbReference>
<dbReference type="OrthoDB" id="191037at2759"/>
<gene>
    <name evidence="2" type="ORF">KP509_15G064800</name>
</gene>
<comment type="caution">
    <text evidence="2">The sequence shown here is derived from an EMBL/GenBank/DDBJ whole genome shotgun (WGS) entry which is preliminary data.</text>
</comment>
<organism evidence="2 3">
    <name type="scientific">Ceratopteris richardii</name>
    <name type="common">Triangle waterfern</name>
    <dbReference type="NCBI Taxonomy" id="49495"/>
    <lineage>
        <taxon>Eukaryota</taxon>
        <taxon>Viridiplantae</taxon>
        <taxon>Streptophyta</taxon>
        <taxon>Embryophyta</taxon>
        <taxon>Tracheophyta</taxon>
        <taxon>Polypodiopsida</taxon>
        <taxon>Polypodiidae</taxon>
        <taxon>Polypodiales</taxon>
        <taxon>Pteridineae</taxon>
        <taxon>Pteridaceae</taxon>
        <taxon>Parkerioideae</taxon>
        <taxon>Ceratopteris</taxon>
    </lineage>
</organism>
<proteinExistence type="predicted"/>
<name>A0A8T2TAK6_CERRI</name>
<dbReference type="Pfam" id="PF01344">
    <property type="entry name" value="Kelch_1"/>
    <property type="match status" value="2"/>
</dbReference>
<dbReference type="GO" id="GO:0005634">
    <property type="term" value="C:nucleus"/>
    <property type="evidence" value="ECO:0007669"/>
    <property type="project" value="UniProtKB-ARBA"/>
</dbReference>
<protein>
    <recommendedName>
        <fullName evidence="4">F-box/kelch-repeat protein</fullName>
    </recommendedName>
</protein>
<dbReference type="PANTHER" id="PTHR46122">
    <property type="entry name" value="GALACTOSE OXIDASE/KELCH REPEAT PROTEIN-RELATED"/>
    <property type="match status" value="1"/>
</dbReference>